<dbReference type="RefSeq" id="WP_038482459.1">
    <property type="nucleotide sequence ID" value="NZ_CP009451.1"/>
</dbReference>
<dbReference type="EMBL" id="CP009451">
    <property type="protein sequence ID" value="AIR07348.1"/>
    <property type="molecule type" value="Genomic_DNA"/>
</dbReference>
<gene>
    <name evidence="1" type="ORF">JT31_22845</name>
</gene>
<evidence type="ECO:0000313" key="2">
    <source>
        <dbReference type="Proteomes" id="UP000029481"/>
    </source>
</evidence>
<sequence>MSRIEIYEAAGCCATSSVNVQQTDLQWSADLDWAKQNGIALQRYNLAKNPASFINNPIVKNILNDVGSNALPVVLVDGVLAMSGQRPARADLARWADVPFSQDWEQHGTEPGCCTIPRLP</sequence>
<dbReference type="GO" id="GO:0045892">
    <property type="term" value="P:negative regulation of DNA-templated transcription"/>
    <property type="evidence" value="ECO:0007669"/>
    <property type="project" value="InterPro"/>
</dbReference>
<accession>A0A089Q4U1</accession>
<dbReference type="Pfam" id="PF06953">
    <property type="entry name" value="ArsD"/>
    <property type="match status" value="1"/>
</dbReference>
<name>A0A089Q4U1_9ENTR</name>
<dbReference type="GO" id="GO:0003677">
    <property type="term" value="F:DNA binding"/>
    <property type="evidence" value="ECO:0007669"/>
    <property type="project" value="InterPro"/>
</dbReference>
<dbReference type="AlphaFoldDB" id="A0A089Q4U1"/>
<reference evidence="1 2" key="1">
    <citation type="submission" date="2014-09" db="EMBL/GenBank/DDBJ databases">
        <title>Cedecea neteri SSMD04 Genome Sequencing.</title>
        <authorList>
            <person name="Tan J.-Y."/>
        </authorList>
    </citation>
    <scope>NUCLEOTIDE SEQUENCE [LARGE SCALE GENOMIC DNA]</scope>
    <source>
        <strain evidence="1 2">SSMD04</strain>
    </source>
</reference>
<proteinExistence type="predicted"/>
<protein>
    <submittedName>
        <fullName evidence="1">Arsenic resistance operon repressor</fullName>
    </submittedName>
</protein>
<dbReference type="Proteomes" id="UP000029481">
    <property type="component" value="Chromosome"/>
</dbReference>
<dbReference type="KEGG" id="cnt:JT31_22845"/>
<dbReference type="GO" id="GO:0046685">
    <property type="term" value="P:response to arsenic-containing substance"/>
    <property type="evidence" value="ECO:0007669"/>
    <property type="project" value="InterPro"/>
</dbReference>
<keyword evidence="2" id="KW-1185">Reference proteome</keyword>
<organism evidence="1 2">
    <name type="scientific">Cedecea neteri</name>
    <dbReference type="NCBI Taxonomy" id="158822"/>
    <lineage>
        <taxon>Bacteria</taxon>
        <taxon>Pseudomonadati</taxon>
        <taxon>Pseudomonadota</taxon>
        <taxon>Gammaproteobacteria</taxon>
        <taxon>Enterobacterales</taxon>
        <taxon>Enterobacteriaceae</taxon>
        <taxon>Cedecea</taxon>
    </lineage>
</organism>
<dbReference type="InterPro" id="IPR010712">
    <property type="entry name" value="Arsenical-R_ArsD"/>
</dbReference>
<dbReference type="OrthoDB" id="9801358at2"/>
<evidence type="ECO:0000313" key="1">
    <source>
        <dbReference type="EMBL" id="AIR07348.1"/>
    </source>
</evidence>
<dbReference type="Gene3D" id="3.40.30.10">
    <property type="entry name" value="Glutaredoxin"/>
    <property type="match status" value="1"/>
</dbReference>